<protein>
    <recommendedName>
        <fullName evidence="3">Sulfotransferase</fullName>
        <ecNumber evidence="3">2.8.2.-</ecNumber>
    </recommendedName>
</protein>
<dbReference type="GO" id="GO:0008146">
    <property type="term" value="F:sulfotransferase activity"/>
    <property type="evidence" value="ECO:0007669"/>
    <property type="project" value="InterPro"/>
</dbReference>
<dbReference type="InterPro" id="IPR000863">
    <property type="entry name" value="Sulfotransferase_dom"/>
</dbReference>
<name>A0A4Y7IP02_PAPSO</name>
<dbReference type="InterPro" id="IPR027417">
    <property type="entry name" value="P-loop_NTPase"/>
</dbReference>
<evidence type="ECO:0000256" key="2">
    <source>
        <dbReference type="ARBA" id="ARBA00022679"/>
    </source>
</evidence>
<keyword evidence="2 3" id="KW-0808">Transferase</keyword>
<comment type="similarity">
    <text evidence="1 3">Belongs to the sulfotransferase 1 family.</text>
</comment>
<dbReference type="EC" id="2.8.2.-" evidence="3"/>
<evidence type="ECO:0000259" key="5">
    <source>
        <dbReference type="Pfam" id="PF00685"/>
    </source>
</evidence>
<evidence type="ECO:0000256" key="3">
    <source>
        <dbReference type="RuleBase" id="RU361155"/>
    </source>
</evidence>
<dbReference type="OMA" id="PANCAKY"/>
<feature type="compositionally biased region" description="Low complexity" evidence="4">
    <location>
        <begin position="1"/>
        <end position="12"/>
    </location>
</feature>
<accession>A0A4Y7IP02</accession>
<evidence type="ECO:0000313" key="6">
    <source>
        <dbReference type="EMBL" id="RZC49185.1"/>
    </source>
</evidence>
<organism evidence="6 7">
    <name type="scientific">Papaver somniferum</name>
    <name type="common">Opium poppy</name>
    <dbReference type="NCBI Taxonomy" id="3469"/>
    <lineage>
        <taxon>Eukaryota</taxon>
        <taxon>Viridiplantae</taxon>
        <taxon>Streptophyta</taxon>
        <taxon>Embryophyta</taxon>
        <taxon>Tracheophyta</taxon>
        <taxon>Spermatophyta</taxon>
        <taxon>Magnoliopsida</taxon>
        <taxon>Ranunculales</taxon>
        <taxon>Papaveraceae</taxon>
        <taxon>Papaveroideae</taxon>
        <taxon>Papaver</taxon>
    </lineage>
</organism>
<dbReference type="EMBL" id="CM010716">
    <property type="protein sequence ID" value="RZC49185.1"/>
    <property type="molecule type" value="Genomic_DNA"/>
</dbReference>
<evidence type="ECO:0000313" key="7">
    <source>
        <dbReference type="Proteomes" id="UP000316621"/>
    </source>
</evidence>
<dbReference type="PANTHER" id="PTHR11783">
    <property type="entry name" value="SULFOTRANSFERASE SULT"/>
    <property type="match status" value="1"/>
</dbReference>
<dbReference type="Gramene" id="RZC49185">
    <property type="protein sequence ID" value="RZC49185"/>
    <property type="gene ID" value="C5167_017609"/>
</dbReference>
<keyword evidence="7" id="KW-1185">Reference proteome</keyword>
<dbReference type="Pfam" id="PF00685">
    <property type="entry name" value="Sulfotransfer_1"/>
    <property type="match status" value="1"/>
</dbReference>
<dbReference type="Gene3D" id="3.40.50.300">
    <property type="entry name" value="P-loop containing nucleotide triphosphate hydrolases"/>
    <property type="match status" value="1"/>
</dbReference>
<proteinExistence type="inferred from homology"/>
<dbReference type="SUPFAM" id="SSF52540">
    <property type="entry name" value="P-loop containing nucleoside triphosphate hydrolases"/>
    <property type="match status" value="1"/>
</dbReference>
<sequence length="335" mass="37899">MTSSGDSSSSSNDESEKQLASLPKGDGWGLDDNLCLYQDFWVYSPQLKGVAEFQNDFEAFDSDILLSTLPKSGTIWLKSMAFAIVNRARYPVSSAEHPLLTSNPHHLVHNVEYYQSFGTCNSLSDFVSTQYSADTSRLLATHMPYHSLPESLKSHTSSSKIVYLCRNPKDNFISLWNYLNKRGPNITNPFPIEKAFDLFCNGISLFGPVWDNVLGYWKASLENPEKVLFLKYEDLKKEPKSHLKKLAEFLGFPFSVEEEKGQVIEDILKLSSFEFMKSLLVNKEGSVNGLGFENKIFFRKGEVGDWKNQLTSSMVERIDGLFEEKLRGSGLVFES</sequence>
<feature type="domain" description="Sulfotransferase" evidence="5">
    <location>
        <begin position="61"/>
        <end position="330"/>
    </location>
</feature>
<evidence type="ECO:0000256" key="4">
    <source>
        <dbReference type="SAM" id="MobiDB-lite"/>
    </source>
</evidence>
<evidence type="ECO:0000256" key="1">
    <source>
        <dbReference type="ARBA" id="ARBA00005771"/>
    </source>
</evidence>
<dbReference type="Proteomes" id="UP000316621">
    <property type="component" value="Chromosome 2"/>
</dbReference>
<feature type="region of interest" description="Disordered" evidence="4">
    <location>
        <begin position="1"/>
        <end position="24"/>
    </location>
</feature>
<gene>
    <name evidence="6" type="ORF">C5167_017609</name>
</gene>
<dbReference type="AlphaFoldDB" id="A0A4Y7IP02"/>
<reference evidence="6 7" key="1">
    <citation type="journal article" date="2018" name="Science">
        <title>The opium poppy genome and morphinan production.</title>
        <authorList>
            <person name="Guo L."/>
            <person name="Winzer T."/>
            <person name="Yang X."/>
            <person name="Li Y."/>
            <person name="Ning Z."/>
            <person name="He Z."/>
            <person name="Teodor R."/>
            <person name="Lu Y."/>
            <person name="Bowser T.A."/>
            <person name="Graham I.A."/>
            <person name="Ye K."/>
        </authorList>
    </citation>
    <scope>NUCLEOTIDE SEQUENCE [LARGE SCALE GENOMIC DNA]</scope>
    <source>
        <strain evidence="7">cv. HN1</strain>
        <tissue evidence="6">Leaves</tissue>
    </source>
</reference>